<accession>A0ABN9Y501</accession>
<name>A0ABN9Y501_9DINO</name>
<dbReference type="EMBL" id="CAUYUJ010021893">
    <property type="protein sequence ID" value="CAK0907615.1"/>
    <property type="molecule type" value="Genomic_DNA"/>
</dbReference>
<feature type="non-terminal residue" evidence="2">
    <location>
        <position position="1058"/>
    </location>
</feature>
<evidence type="ECO:0000313" key="2">
    <source>
        <dbReference type="EMBL" id="CAK0907615.1"/>
    </source>
</evidence>
<comment type="caution">
    <text evidence="2">The sequence shown here is derived from an EMBL/GenBank/DDBJ whole genome shotgun (WGS) entry which is preliminary data.</text>
</comment>
<feature type="region of interest" description="Disordered" evidence="1">
    <location>
        <begin position="274"/>
        <end position="387"/>
    </location>
</feature>
<dbReference type="Proteomes" id="UP001189429">
    <property type="component" value="Unassembled WGS sequence"/>
</dbReference>
<organism evidence="2 3">
    <name type="scientific">Prorocentrum cordatum</name>
    <dbReference type="NCBI Taxonomy" id="2364126"/>
    <lineage>
        <taxon>Eukaryota</taxon>
        <taxon>Sar</taxon>
        <taxon>Alveolata</taxon>
        <taxon>Dinophyceae</taxon>
        <taxon>Prorocentrales</taxon>
        <taxon>Prorocentraceae</taxon>
        <taxon>Prorocentrum</taxon>
    </lineage>
</organism>
<feature type="compositionally biased region" description="Basic and acidic residues" evidence="1">
    <location>
        <begin position="327"/>
        <end position="352"/>
    </location>
</feature>
<feature type="region of interest" description="Disordered" evidence="1">
    <location>
        <begin position="1"/>
        <end position="33"/>
    </location>
</feature>
<reference evidence="2" key="1">
    <citation type="submission" date="2023-10" db="EMBL/GenBank/DDBJ databases">
        <authorList>
            <person name="Chen Y."/>
            <person name="Shah S."/>
            <person name="Dougan E. K."/>
            <person name="Thang M."/>
            <person name="Chan C."/>
        </authorList>
    </citation>
    <scope>NUCLEOTIDE SEQUENCE [LARGE SCALE GENOMIC DNA]</scope>
</reference>
<evidence type="ECO:0000313" key="3">
    <source>
        <dbReference type="Proteomes" id="UP001189429"/>
    </source>
</evidence>
<sequence>RAVSRVAEALAAGSDEADGSERSNPEENDDELFQDVRQRGRAAVKVLKVDAKPKAKPSGKFRVCGRSGCSKKEAADMRFPDASIAARGRCYYPWEWAWKEKHPSWPKFCQQLNQEKTLNDQFEVSAECAEDARNRAFDEESVDIVSRCCFGMAHHFRVWKQQPFREATSVPADVEPKDLNLKASSIKFPSGASVDGHVTVNPDKPFVDVDRIEEYFVERRSQSLTEARHVLRDQGKKMFKAEISTLKAKMPTAIRGRTTPPTLGSIAFEAKVKSDGKGGIQPQQHPGGCPFVNQGSRGHAAGSVADSLPASAPEDSGGGVAAAGLHDLTRDAAGRGEGAGDSKSQTQDEKDLQGLQVDSSKPPSGKAASSAGGMEALSKPRSPAAVDEMERIRQLETDCDIAKILEGYKLGDGEYAVTRFSPKQPNAKDRKDALIEVIETAKQISTHNMHNLRGKSDLETKYINELKKINVNFQSCPKWCRTLVSETLHANLDLDAVWGIINPFAEAEDGLAQFDPACPKLSGVADELDVIINIARDHALNYLLIPIIQNKTDQLDTAKGLRSTLREFVRASPGLPQEIKKFYKGMQAVASIGVDLADFRKMLHGDYDKEWSSFARALDSDDYWRQEKIEWRRASQGDLQEMENITMTRQSLEGEVSDVTVFTKTQFMGRHAMLTDEENAPKMDRFNSLPTGLLELDNCFSKGEAREGVTRTFGPRLRRLVERVRELQSQVSKSVSSSAILQALQKAAVVEDMSAQAKIVKTELGQLGSVRFSDPPHLSIIFNAVDAMAATACNNIKMDAATDIDDFLVDEVADMLELTTKVCDLAECDDEGQRINGVARRVKLMTIVLNTTRALKELVQFGNAVEQVSNTEGTKAYQCLKGTVGDLKKMCSLMDGQPGGTHGNFISVAQIKDKFEYFLATAAGTTLSFESADIDSTLADATEYQNRLKSIVSFGNVVGPAIAVLEKAITNVRDTCESYEQDGKCDEIVRAMEKTIHLARLTQMEAAAIQKIRDNESSSTEVRATAIQNVLDVLPENGIAQNEFHLAVQKKLNEAMRA</sequence>
<feature type="non-terminal residue" evidence="2">
    <location>
        <position position="1"/>
    </location>
</feature>
<gene>
    <name evidence="2" type="ORF">PCOR1329_LOCUS82585</name>
</gene>
<feature type="compositionally biased region" description="Low complexity" evidence="1">
    <location>
        <begin position="359"/>
        <end position="373"/>
    </location>
</feature>
<protein>
    <submittedName>
        <fullName evidence="2">Uncharacterized protein</fullName>
    </submittedName>
</protein>
<proteinExistence type="predicted"/>
<evidence type="ECO:0000256" key="1">
    <source>
        <dbReference type="SAM" id="MobiDB-lite"/>
    </source>
</evidence>
<keyword evidence="3" id="KW-1185">Reference proteome</keyword>